<evidence type="ECO:0000313" key="3">
    <source>
        <dbReference type="EMBL" id="GGL11250.1"/>
    </source>
</evidence>
<reference evidence="4" key="1">
    <citation type="journal article" date="2019" name="Int. J. Syst. Evol. Microbiol.">
        <title>The Global Catalogue of Microorganisms (GCM) 10K type strain sequencing project: providing services to taxonomists for standard genome sequencing and annotation.</title>
        <authorList>
            <consortium name="The Broad Institute Genomics Platform"/>
            <consortium name="The Broad Institute Genome Sequencing Center for Infectious Disease"/>
            <person name="Wu L."/>
            <person name="Ma J."/>
        </authorList>
    </citation>
    <scope>NUCLEOTIDE SEQUENCE [LARGE SCALE GENOMIC DNA]</scope>
    <source>
        <strain evidence="4">JCM 19173</strain>
    </source>
</reference>
<sequence>MSRRMYPDQHNIQISTVSYPAVRQLIAQGQLIPIDRAPESDNPIKGLTDAELYVLAADAPIEILSDVACVIGGLPVQAKLYALPSPAYHAVVRANPFTQYPGIAELRATLRTSATSALEGLRRAVQQGRQPGQLVAAAQESAQFVSCWMPDQTVVQIKSLPKRAEPDVFLTLAFRAAFTGVFPPRREAAMGLDVGLQPHTVVAREDGQVRHYHLSPLVRLPTRSLSSAERELHEILQYAQGREDSEVVVAYLIGHASHIYAEVLEHRGMSTKYIARSRQLALQDAFYSHLSQYANAAGIPFTRVDAHHSSTTCPDCETRGERDRDIFRCPACGLQRNAHEVGALNVLARGLKGGVHLRTGRWRASGQPRRPARDDFAEWADAYHFPGLGRR</sequence>
<keyword evidence="1" id="KW-0238">DNA-binding</keyword>
<comment type="caution">
    <text evidence="3">The sequence shown here is derived from an EMBL/GenBank/DDBJ whole genome shotgun (WGS) entry which is preliminary data.</text>
</comment>
<dbReference type="InterPro" id="IPR010095">
    <property type="entry name" value="Cas12f1-like_TNB"/>
</dbReference>
<accession>A0ABQ2FNF2</accession>
<gene>
    <name evidence="3" type="ORF">GCM10010844_32400</name>
</gene>
<evidence type="ECO:0000259" key="2">
    <source>
        <dbReference type="Pfam" id="PF07282"/>
    </source>
</evidence>
<dbReference type="Proteomes" id="UP000604341">
    <property type="component" value="Unassembled WGS sequence"/>
</dbReference>
<dbReference type="Pfam" id="PF07282">
    <property type="entry name" value="Cas12f1-like_TNB"/>
    <property type="match status" value="1"/>
</dbReference>
<name>A0ABQ2FNF2_9DEIO</name>
<keyword evidence="4" id="KW-1185">Reference proteome</keyword>
<dbReference type="RefSeq" id="WP_189070026.1">
    <property type="nucleotide sequence ID" value="NZ_BMPE01000012.1"/>
</dbReference>
<feature type="domain" description="Cas12f1-like TNB" evidence="2">
    <location>
        <begin position="286"/>
        <end position="346"/>
    </location>
</feature>
<protein>
    <recommendedName>
        <fullName evidence="2">Cas12f1-like TNB domain-containing protein</fullName>
    </recommendedName>
</protein>
<organism evidence="3 4">
    <name type="scientific">Deinococcus radiotolerans</name>
    <dbReference type="NCBI Taxonomy" id="1309407"/>
    <lineage>
        <taxon>Bacteria</taxon>
        <taxon>Thermotogati</taxon>
        <taxon>Deinococcota</taxon>
        <taxon>Deinococci</taxon>
        <taxon>Deinococcales</taxon>
        <taxon>Deinococcaceae</taxon>
        <taxon>Deinococcus</taxon>
    </lineage>
</organism>
<proteinExistence type="predicted"/>
<dbReference type="EMBL" id="BMPE01000012">
    <property type="protein sequence ID" value="GGL11250.1"/>
    <property type="molecule type" value="Genomic_DNA"/>
</dbReference>
<evidence type="ECO:0000256" key="1">
    <source>
        <dbReference type="ARBA" id="ARBA00023125"/>
    </source>
</evidence>
<evidence type="ECO:0000313" key="4">
    <source>
        <dbReference type="Proteomes" id="UP000604341"/>
    </source>
</evidence>